<organism evidence="1 2">
    <name type="scientific">Mycena pura</name>
    <dbReference type="NCBI Taxonomy" id="153505"/>
    <lineage>
        <taxon>Eukaryota</taxon>
        <taxon>Fungi</taxon>
        <taxon>Dikarya</taxon>
        <taxon>Basidiomycota</taxon>
        <taxon>Agaricomycotina</taxon>
        <taxon>Agaricomycetes</taxon>
        <taxon>Agaricomycetidae</taxon>
        <taxon>Agaricales</taxon>
        <taxon>Marasmiineae</taxon>
        <taxon>Mycenaceae</taxon>
        <taxon>Mycena</taxon>
    </lineage>
</organism>
<reference evidence="1" key="1">
    <citation type="submission" date="2023-03" db="EMBL/GenBank/DDBJ databases">
        <title>Massive genome expansion in bonnet fungi (Mycena s.s.) driven by repeated elements and novel gene families across ecological guilds.</title>
        <authorList>
            <consortium name="Lawrence Berkeley National Laboratory"/>
            <person name="Harder C.B."/>
            <person name="Miyauchi S."/>
            <person name="Viragh M."/>
            <person name="Kuo A."/>
            <person name="Thoen E."/>
            <person name="Andreopoulos B."/>
            <person name="Lu D."/>
            <person name="Skrede I."/>
            <person name="Drula E."/>
            <person name="Henrissat B."/>
            <person name="Morin E."/>
            <person name="Kohler A."/>
            <person name="Barry K."/>
            <person name="LaButti K."/>
            <person name="Morin E."/>
            <person name="Salamov A."/>
            <person name="Lipzen A."/>
            <person name="Mereny Z."/>
            <person name="Hegedus B."/>
            <person name="Baldrian P."/>
            <person name="Stursova M."/>
            <person name="Weitz H."/>
            <person name="Taylor A."/>
            <person name="Grigoriev I.V."/>
            <person name="Nagy L.G."/>
            <person name="Martin F."/>
            <person name="Kauserud H."/>
        </authorList>
    </citation>
    <scope>NUCLEOTIDE SEQUENCE</scope>
    <source>
        <strain evidence="1">9144</strain>
    </source>
</reference>
<evidence type="ECO:0000313" key="2">
    <source>
        <dbReference type="Proteomes" id="UP001219525"/>
    </source>
</evidence>
<proteinExistence type="predicted"/>
<keyword evidence="2" id="KW-1185">Reference proteome</keyword>
<protein>
    <submittedName>
        <fullName evidence="1">Uncharacterized protein</fullName>
    </submittedName>
</protein>
<accession>A0AAD6UUA2</accession>
<dbReference type="Proteomes" id="UP001219525">
    <property type="component" value="Unassembled WGS sequence"/>
</dbReference>
<comment type="caution">
    <text evidence="1">The sequence shown here is derived from an EMBL/GenBank/DDBJ whole genome shotgun (WGS) entry which is preliminary data.</text>
</comment>
<dbReference type="EMBL" id="JARJCW010000122">
    <property type="protein sequence ID" value="KAJ7192264.1"/>
    <property type="molecule type" value="Genomic_DNA"/>
</dbReference>
<sequence>MATGATLSHLTGLQNPYDFVVGATQLGINNAMFDYVQSGSIPKVQVCWEFDPTGSFPVLGDCKSLIAAIGPGIDIFSLGNATITPSNPSYNALFGSNIYGAVEFQAGIPDGVTRADLPDIVDLSGNPDKAGEVAFKMFCKEFTIFWWTGGRASAFTSVVQNPNFPWVYTASVNLNLQDTPFQNLPPDVQNQISMTNDETFSIQQLLYDLATPGLASAADLSPLGIVPGTDIYGVLGSDFITAYGKAANSSSAPSKILPDRQAGQTLTTFLVLGITAQPTGRGGPSATVNFTGFNFEVVPYLDSNGNQVINPTLNQHQLYTLNYLCVTNGRTVPINQQLPWNWVDVSALTAGGIPPDGAISVSRNEFASTLAQSLSQTAKQLSIVPIARVVPQGTGWEFTYILTPGSGTPNFVSSLNTTAANGAVVMSWAFSASSHDIAGPSGAPSAETTLSTNYNMTVTFSGSAVVVTQHMIANLAVTALSTSASGNIYDKVYTDRFSITGSNAGRLNVDHVQSVQDSSKIPSVNAVLDFFLNINQVFTTIAAGLDPWINQVVSTDLQLDFMGRYVFPGGRSFIFTNFGFSQFQDLVAYINYA</sequence>
<gene>
    <name evidence="1" type="ORF">GGX14DRAFT_578281</name>
</gene>
<name>A0AAD6UUA2_9AGAR</name>
<dbReference type="AlphaFoldDB" id="A0AAD6UUA2"/>
<evidence type="ECO:0000313" key="1">
    <source>
        <dbReference type="EMBL" id="KAJ7192264.1"/>
    </source>
</evidence>